<dbReference type="InterPro" id="IPR001589">
    <property type="entry name" value="Actinin_actin-bd_CS"/>
</dbReference>
<dbReference type="InterPro" id="IPR044801">
    <property type="entry name" value="Filamin"/>
</dbReference>
<dbReference type="GO" id="GO:0051015">
    <property type="term" value="F:actin filament binding"/>
    <property type="evidence" value="ECO:0007669"/>
    <property type="project" value="InterPro"/>
</dbReference>
<dbReference type="Gene3D" id="1.10.418.10">
    <property type="entry name" value="Calponin-like domain"/>
    <property type="match status" value="2"/>
</dbReference>
<protein>
    <submittedName>
        <fullName evidence="5">Filamin-A-like isoform X3</fullName>
    </submittedName>
</protein>
<keyword evidence="3" id="KW-0009">Actin-binding</keyword>
<sequence>MDEADRMPDHDPTSADAEWKKIQQRTFTRWCNEHLKVANIVIYDLETDLCDGIKLIVLLEVLAHKRVGKYNKKPNFKSQKLENVAIALKFIENENIKLVNIDAGDIAKGNLKLILGLIWTLILKYQISMPMGDYEIDDDDGKAGKKKDRGMTPKQALLAWVKSKMPPEIPMNNFTTDWNDGRAIAALVDAVEPGLFPDVDPEDLDPNDAVNNAKKAIETAEKYLGVPPVLDAADMCNPKVDEMSVMTYVSYFPEAKCKAGAPHRPQLPAAAKCSAEGPGVTPEGLVAKQPAPFTVFTAGAGKGTPQVNVFGPERSNITCEVVDNGDKTFSCLYSPPEQGIYDIHIKWKGRHIPKSPFRVKVSSDLDSSKCYAEGPGLQSGIIEHQWTNFTVFTKGAGEGKLHVDIIDPHLSKVEMKIEEKGEGEYYVLYKPMLYGKHTINIKFGGLHINKSPFHVNVVSSKKEAIATKVKAYGPGLEPKGIVATTEAVFTVDGKEAGDGELKVVIKAPKGEIPCDIKDNGDGTYTCTYKAVVAGRHTISITWSGKAIPKSPYRIEVSPYVDITKIKAYGPGLEKGVAGQPCKFTVETNGAAVDTLGFAVEGPHQAEIKCRDLGNGKCEVIYYPTKPGEYTVHVTCNGKDIPKSPFTVPITPGGDANKCYAEGPGLEPDGLVAGVPALFTVYTKGAGVGEVEVTVKDDKTGRSIPVEILDNKDGTTSVVYHPDKPGKYTITISFNGKPIPKSPFKVNISLNNPAKCKAFGPGLEKSTVGQPAKFTIETKDAGEGGLGLTIEGPTETKIDCKDNGDGSCDVTYFPEEPGDHLINILFADKHIPGSPFKAKASFPVDASKVVIGGPGLEPGVKAGLPADIDIDATKAGDAPLEVEVLNPQNKKVKVEIDEEEPGIFAATYYPEKPGKHTVNVKYGGKHVPKSPVKIDVKPKADASKCKLKGPGLESPVVKEPTSFDVDCKRAGEGDLAPTITSPSGEKVEPTVKDNGDGTYAVGYTPTEEGPHKVDVKYDGDSIPGTPKEVNVLPKTDTGKVKAYGPGLESALTGQKAQFTVDTREAGPGGLSLAVEGPSEAKLVCKDNKDGTCSATYVPEESGEYDVHVKFADEHVPGSPFKVKATRPVDASKVKCFGPGVDKAPLFESAPTHFTVDTAEAGDAPLDVVIETPDRKKIKPDEVKKVDDNTYEVQYTPPKEGRYAVDVKYGGKPVADSPFRVRAGPPYDASKVKVSGPGVEKTGIVAEEVTKALVDTTEAGIADLSAILETPSGKKVEPTITPVPDEPGKYEIAYVPEETGNHKLNVKYGKDQVKDSPFRVKVAPGGDASKVKVSGEGIEKPRVGQLVDIIFDTTEAGNGKPRCSIKSPSGKDVPVNMIDNGDGTYTCQWTPTEEGVHNVDVTYGGEPVRGSPFKVKAVKPPEIEKIKSNVMEEVESLNPCVDQPLEFGVDPRDAEPEGGKGKLASSIVTPSGKTEYPDVRANPDDTYAVTYTPKEPGIYSLSIMYDEEAIPGSPFQFEVVEGGPERVVAFGKGLERGIVEEPCEFTVITKDAGPGGLSLAVEGPSKAEIQCVDNGDGSCSVSYVPKEPGEYNVVVKFADKDIPGSPFAAEIFPKGTDLGDVKRERPVVGKPCDVKLDIPDVDVERDFDDLTGTLRRPGSNKEEPVELSKNPDGTVGVTFTPYEPGEHLISIKKRGKHVQNSPFSVMVQAPRLGDLFSSGHPAEVDLSNVKGLNPEDFDKLTATLRRPKSKVDESVRLIKYPDDAIGVSFVPREPGEHFLTVKKDGHPIPGSPFSILVESEEPINAVSAPVDAVLDLPGLNMPDDFRKLKGTLKRPSSNEEEPLQLVLNSDNSLSVSFIPHETGKHLVGVKKFNRHVNGSPIPVMVTSPEPVNRSGVPCGVGLEDIPVEDLPKLEAGLQRPGSNVEEPIRIKQNSDNTLSASFVPHEEGPHKLHVRKDKKPLPQSPYIVDVLGKDKVEEVHPVGRTCDVGLDIPGLVLPEDFDKLEATIQRPNSDKEEPLNLELYSDNTLGISFVPLEPGEHLLRVKKSGEDVPGSPFAVMVEAAEAPNAVGRPCDLQLDIPELNLPDDLPKLKSTLRRPGSDVEEPIKLKVLSDNTLSASFVPKSPGEHLITVKKNNRHVTGSPFPVMVTAAEPANRVGQPVGVGLEEIPVEDLPRLEAGIQRPGSEVEEPVRIKQNSDDTLSAQFIPHEEGVHKLHVRKDHKPLPESPYLINVLGKDVVEEVHPVGRTCDVGLDIPGVVLPDDFKKLSGTLQRPRSKKEEPVSLELNPDNTL</sequence>
<evidence type="ECO:0000313" key="5">
    <source>
        <dbReference type="EMBL" id="CAB3999257.1"/>
    </source>
</evidence>
<dbReference type="OrthoDB" id="5334309at2759"/>
<gene>
    <name evidence="5" type="ORF">PACLA_8A065990</name>
</gene>
<dbReference type="PROSITE" id="PS50194">
    <property type="entry name" value="FILAMIN_REPEAT"/>
    <property type="match status" value="21"/>
</dbReference>
<dbReference type="InterPro" id="IPR017868">
    <property type="entry name" value="Filamin/ABP280_repeat-like"/>
</dbReference>
<feature type="compositionally biased region" description="Basic and acidic residues" evidence="4">
    <location>
        <begin position="984"/>
        <end position="994"/>
    </location>
</feature>
<feature type="region of interest" description="Disordered" evidence="4">
    <location>
        <begin position="2269"/>
        <end position="2291"/>
    </location>
</feature>
<dbReference type="Pfam" id="PF00307">
    <property type="entry name" value="CH"/>
    <property type="match status" value="2"/>
</dbReference>
<reference evidence="5" key="1">
    <citation type="submission" date="2020-04" db="EMBL/GenBank/DDBJ databases">
        <authorList>
            <person name="Alioto T."/>
            <person name="Alioto T."/>
            <person name="Gomez Garrido J."/>
        </authorList>
    </citation>
    <scope>NUCLEOTIDE SEQUENCE</scope>
    <source>
        <strain evidence="5">A484AB</strain>
    </source>
</reference>
<comment type="similarity">
    <text evidence="1">Belongs to the filamin family.</text>
</comment>
<proteinExistence type="inferred from homology"/>
<dbReference type="FunFam" id="2.60.40.10:FF:000007">
    <property type="entry name" value="Filamin-B isoform C"/>
    <property type="match status" value="2"/>
</dbReference>
<evidence type="ECO:0000256" key="2">
    <source>
        <dbReference type="ARBA" id="ARBA00022737"/>
    </source>
</evidence>
<dbReference type="SMART" id="SM00033">
    <property type="entry name" value="CH"/>
    <property type="match status" value="2"/>
</dbReference>
<accession>A0A6S7H8F3</accession>
<dbReference type="FunFam" id="2.60.40.10:FF:000140">
    <property type="entry name" value="FiLamiN (Actin binding protein) homolog"/>
    <property type="match status" value="2"/>
</dbReference>
<dbReference type="FunFam" id="1.10.418.10:FF:000006">
    <property type="entry name" value="Filamin-B isoform A"/>
    <property type="match status" value="1"/>
</dbReference>
<feature type="non-terminal residue" evidence="5">
    <location>
        <position position="2291"/>
    </location>
</feature>
<dbReference type="GO" id="GO:0030036">
    <property type="term" value="P:actin cytoskeleton organization"/>
    <property type="evidence" value="ECO:0007669"/>
    <property type="project" value="InterPro"/>
</dbReference>
<dbReference type="Pfam" id="PF00630">
    <property type="entry name" value="Filamin"/>
    <property type="match status" value="19"/>
</dbReference>
<keyword evidence="2" id="KW-0677">Repeat</keyword>
<dbReference type="Proteomes" id="UP001152795">
    <property type="component" value="Unassembled WGS sequence"/>
</dbReference>
<dbReference type="SUPFAM" id="SSF81296">
    <property type="entry name" value="E set domains"/>
    <property type="match status" value="21"/>
</dbReference>
<dbReference type="PANTHER" id="PTHR38537">
    <property type="entry name" value="JITTERBUG, ISOFORM N"/>
    <property type="match status" value="1"/>
</dbReference>
<comment type="caution">
    <text evidence="5">The sequence shown here is derived from an EMBL/GenBank/DDBJ whole genome shotgun (WGS) entry which is preliminary data.</text>
</comment>
<evidence type="ECO:0000256" key="4">
    <source>
        <dbReference type="SAM" id="MobiDB-lite"/>
    </source>
</evidence>
<dbReference type="FunFam" id="2.60.40.10:FF:000001">
    <property type="entry name" value="Filamin-C isoform b"/>
    <property type="match status" value="5"/>
</dbReference>
<dbReference type="Gene3D" id="2.60.40.10">
    <property type="entry name" value="Immunoglobulins"/>
    <property type="match status" value="21"/>
</dbReference>
<evidence type="ECO:0000256" key="3">
    <source>
        <dbReference type="ARBA" id="ARBA00023203"/>
    </source>
</evidence>
<dbReference type="InterPro" id="IPR001298">
    <property type="entry name" value="Filamin/ABP280_rpt"/>
</dbReference>
<keyword evidence="6" id="KW-1185">Reference proteome</keyword>
<dbReference type="PANTHER" id="PTHR38537:SF8">
    <property type="entry name" value="FILAMIN-A"/>
    <property type="match status" value="1"/>
</dbReference>
<dbReference type="SUPFAM" id="SSF47576">
    <property type="entry name" value="Calponin-homology domain, CH-domain"/>
    <property type="match status" value="1"/>
</dbReference>
<dbReference type="EMBL" id="CACRXK020003549">
    <property type="protein sequence ID" value="CAB3999257.1"/>
    <property type="molecule type" value="Genomic_DNA"/>
</dbReference>
<evidence type="ECO:0000313" key="6">
    <source>
        <dbReference type="Proteomes" id="UP001152795"/>
    </source>
</evidence>
<name>A0A6S7H8F3_PARCT</name>
<dbReference type="PROSITE" id="PS00019">
    <property type="entry name" value="ACTININ_1"/>
    <property type="match status" value="1"/>
</dbReference>
<dbReference type="InterPro" id="IPR001715">
    <property type="entry name" value="CH_dom"/>
</dbReference>
<dbReference type="InterPro" id="IPR036872">
    <property type="entry name" value="CH_dom_sf"/>
</dbReference>
<feature type="region of interest" description="Disordered" evidence="4">
    <location>
        <begin position="1452"/>
        <end position="1472"/>
    </location>
</feature>
<dbReference type="InterPro" id="IPR014756">
    <property type="entry name" value="Ig_E-set"/>
</dbReference>
<feature type="region of interest" description="Disordered" evidence="4">
    <location>
        <begin position="1650"/>
        <end position="1674"/>
    </location>
</feature>
<dbReference type="InterPro" id="IPR013783">
    <property type="entry name" value="Ig-like_fold"/>
</dbReference>
<organism evidence="5 6">
    <name type="scientific">Paramuricea clavata</name>
    <name type="common">Red gorgonian</name>
    <name type="synonym">Violescent sea-whip</name>
    <dbReference type="NCBI Taxonomy" id="317549"/>
    <lineage>
        <taxon>Eukaryota</taxon>
        <taxon>Metazoa</taxon>
        <taxon>Cnidaria</taxon>
        <taxon>Anthozoa</taxon>
        <taxon>Octocorallia</taxon>
        <taxon>Malacalcyonacea</taxon>
        <taxon>Plexauridae</taxon>
        <taxon>Paramuricea</taxon>
    </lineage>
</organism>
<dbReference type="SMART" id="SM00557">
    <property type="entry name" value="IG_FLMN"/>
    <property type="match status" value="20"/>
</dbReference>
<dbReference type="PROSITE" id="PS50021">
    <property type="entry name" value="CH"/>
    <property type="match status" value="2"/>
</dbReference>
<feature type="region of interest" description="Disordered" evidence="4">
    <location>
        <begin position="973"/>
        <end position="995"/>
    </location>
</feature>
<evidence type="ECO:0000256" key="1">
    <source>
        <dbReference type="ARBA" id="ARBA00009238"/>
    </source>
</evidence>